<dbReference type="InterPro" id="IPR004474">
    <property type="entry name" value="LytR_CpsA_psr"/>
</dbReference>
<protein>
    <submittedName>
        <fullName evidence="5">LCP family protein</fullName>
    </submittedName>
</protein>
<dbReference type="InterPro" id="IPR050922">
    <property type="entry name" value="LytR/CpsA/Psr_CW_biosynth"/>
</dbReference>
<dbReference type="EMBL" id="JBHSJD010000017">
    <property type="protein sequence ID" value="MFC5024626.1"/>
    <property type="molecule type" value="Genomic_DNA"/>
</dbReference>
<name>A0ABV9XH35_9ACTN</name>
<dbReference type="Pfam" id="PF03816">
    <property type="entry name" value="LytR_cpsA_psr"/>
    <property type="match status" value="1"/>
</dbReference>
<evidence type="ECO:0000313" key="6">
    <source>
        <dbReference type="Proteomes" id="UP001595829"/>
    </source>
</evidence>
<keyword evidence="3" id="KW-1133">Transmembrane helix</keyword>
<feature type="region of interest" description="Disordered" evidence="2">
    <location>
        <begin position="346"/>
        <end position="394"/>
    </location>
</feature>
<accession>A0ABV9XH35</accession>
<keyword evidence="6" id="KW-1185">Reference proteome</keyword>
<keyword evidence="3" id="KW-0812">Transmembrane</keyword>
<evidence type="ECO:0000256" key="3">
    <source>
        <dbReference type="SAM" id="Phobius"/>
    </source>
</evidence>
<organism evidence="5 6">
    <name type="scientific">Streptomyces coeruleoprunus</name>
    <dbReference type="NCBI Taxonomy" id="285563"/>
    <lineage>
        <taxon>Bacteria</taxon>
        <taxon>Bacillati</taxon>
        <taxon>Actinomycetota</taxon>
        <taxon>Actinomycetes</taxon>
        <taxon>Kitasatosporales</taxon>
        <taxon>Streptomycetaceae</taxon>
        <taxon>Streptomyces</taxon>
    </lineage>
</organism>
<dbReference type="Proteomes" id="UP001595829">
    <property type="component" value="Unassembled WGS sequence"/>
</dbReference>
<comment type="similarity">
    <text evidence="1">Belongs to the LytR/CpsA/Psr (LCP) family.</text>
</comment>
<evidence type="ECO:0000313" key="5">
    <source>
        <dbReference type="EMBL" id="MFC5024626.1"/>
    </source>
</evidence>
<gene>
    <name evidence="5" type="ORF">ACFPM3_21100</name>
</gene>
<keyword evidence="3" id="KW-0472">Membrane</keyword>
<dbReference type="PANTHER" id="PTHR33392:SF6">
    <property type="entry name" value="POLYISOPRENYL-TEICHOIC ACID--PEPTIDOGLYCAN TEICHOIC ACID TRANSFERASE TAGU"/>
    <property type="match status" value="1"/>
</dbReference>
<evidence type="ECO:0000259" key="4">
    <source>
        <dbReference type="Pfam" id="PF03816"/>
    </source>
</evidence>
<dbReference type="PANTHER" id="PTHR33392">
    <property type="entry name" value="POLYISOPRENYL-TEICHOIC ACID--PEPTIDOGLYCAN TEICHOIC ACID TRANSFERASE TAGU"/>
    <property type="match status" value="1"/>
</dbReference>
<comment type="caution">
    <text evidence="5">The sequence shown here is derived from an EMBL/GenBank/DDBJ whole genome shotgun (WGS) entry which is preliminary data.</text>
</comment>
<feature type="transmembrane region" description="Helical" evidence="3">
    <location>
        <begin position="20"/>
        <end position="44"/>
    </location>
</feature>
<dbReference type="Gene3D" id="3.40.630.190">
    <property type="entry name" value="LCP protein"/>
    <property type="match status" value="1"/>
</dbReference>
<proteinExistence type="inferred from homology"/>
<evidence type="ECO:0000256" key="1">
    <source>
        <dbReference type="ARBA" id="ARBA00006068"/>
    </source>
</evidence>
<dbReference type="RefSeq" id="WP_345691374.1">
    <property type="nucleotide sequence ID" value="NZ_BAABIT010000001.1"/>
</dbReference>
<feature type="domain" description="Cell envelope-related transcriptional attenuator" evidence="4">
    <location>
        <begin position="103"/>
        <end position="258"/>
    </location>
</feature>
<sequence length="394" mass="42110">MTDSAGAPAEPDPPVGHRRIWLRWAALGSSVVVLFAAGTGWWLYRKLDGNITTDTTAVAELKRYERDRPSAVPRGGRNILLIGSDTRAGDGNAAYGQDEGSQRSDTTILLHIGADGRGVTAVSIPRDLMVGVPDCRTAGGKRTKPQFAQFNWAFQIGGTACTIRTVEKLTGIRVDHHMVIDFRGFKDMVNAVGGVRVCLKEPIDDPDAHVKLKAGAQTLNGEQALGYVRARKSLGDGSDTERMNRQQQFLGALVNKMQSNGVLLNPAKLYPVLDAATKSLTTDPGLDSLKDLYGLARALRSVPTEKVQFLTVPRKPYHADPNRDELVQPDATRLFRRLRADAPVIVAPAGQRPSGEPSAAPSARATPGSSGRTTPNPTAAPTFTGTNAAASTCA</sequence>
<evidence type="ECO:0000256" key="2">
    <source>
        <dbReference type="SAM" id="MobiDB-lite"/>
    </source>
</evidence>
<feature type="compositionally biased region" description="Low complexity" evidence="2">
    <location>
        <begin position="373"/>
        <end position="394"/>
    </location>
</feature>
<reference evidence="6" key="1">
    <citation type="journal article" date="2019" name="Int. J. Syst. Evol. Microbiol.">
        <title>The Global Catalogue of Microorganisms (GCM) 10K type strain sequencing project: providing services to taxonomists for standard genome sequencing and annotation.</title>
        <authorList>
            <consortium name="The Broad Institute Genomics Platform"/>
            <consortium name="The Broad Institute Genome Sequencing Center for Infectious Disease"/>
            <person name="Wu L."/>
            <person name="Ma J."/>
        </authorList>
    </citation>
    <scope>NUCLEOTIDE SEQUENCE [LARGE SCALE GENOMIC DNA]</scope>
    <source>
        <strain evidence="6">CGMCC 4.1648</strain>
    </source>
</reference>
<dbReference type="NCBIfam" id="TIGR00350">
    <property type="entry name" value="lytR_cpsA_psr"/>
    <property type="match status" value="1"/>
</dbReference>